<accession>A0A397JHH8</accession>
<reference evidence="1 2" key="1">
    <citation type="submission" date="2018-08" db="EMBL/GenBank/DDBJ databases">
        <title>Genome and evolution of the arbuscular mycorrhizal fungus Diversispora epigaea (formerly Glomus versiforme) and its bacterial endosymbionts.</title>
        <authorList>
            <person name="Sun X."/>
            <person name="Fei Z."/>
            <person name="Harrison M."/>
        </authorList>
    </citation>
    <scope>NUCLEOTIDE SEQUENCE [LARGE SCALE GENOMIC DNA]</scope>
    <source>
        <strain evidence="1 2">IT104</strain>
    </source>
</reference>
<dbReference type="AlphaFoldDB" id="A0A397JHH8"/>
<comment type="caution">
    <text evidence="1">The sequence shown here is derived from an EMBL/GenBank/DDBJ whole genome shotgun (WGS) entry which is preliminary data.</text>
</comment>
<evidence type="ECO:0000313" key="2">
    <source>
        <dbReference type="Proteomes" id="UP000266861"/>
    </source>
</evidence>
<organism evidence="1 2">
    <name type="scientific">Diversispora epigaea</name>
    <dbReference type="NCBI Taxonomy" id="1348612"/>
    <lineage>
        <taxon>Eukaryota</taxon>
        <taxon>Fungi</taxon>
        <taxon>Fungi incertae sedis</taxon>
        <taxon>Mucoromycota</taxon>
        <taxon>Glomeromycotina</taxon>
        <taxon>Glomeromycetes</taxon>
        <taxon>Diversisporales</taxon>
        <taxon>Diversisporaceae</taxon>
        <taxon>Diversispora</taxon>
    </lineage>
</organism>
<dbReference type="EMBL" id="PQFF01000039">
    <property type="protein sequence ID" value="RHZ87027.1"/>
    <property type="molecule type" value="Genomic_DNA"/>
</dbReference>
<protein>
    <submittedName>
        <fullName evidence="1">Uncharacterized protein</fullName>
    </submittedName>
</protein>
<proteinExistence type="predicted"/>
<sequence length="185" mass="21636">MYSVGNIRYTFEVAKQITFNQNEKCLSTEYINTHSNLLWGCINRHLWNAPLFNIKILGVWCPFCRNKCENLCHEIVTKYLRRNSIQWDQEEWFVKFGHQDVLGGMYPLKYPMDSRLHKTQTSNKNNKPSILKILKIGLKPIEKTKGTFLSLPVGTSTSSFIRRNNTPASFPEQLTRVLLNKRKLI</sequence>
<evidence type="ECO:0000313" key="1">
    <source>
        <dbReference type="EMBL" id="RHZ87027.1"/>
    </source>
</evidence>
<dbReference type="Proteomes" id="UP000266861">
    <property type="component" value="Unassembled WGS sequence"/>
</dbReference>
<name>A0A397JHH8_9GLOM</name>
<gene>
    <name evidence="1" type="ORF">Glove_41g66</name>
</gene>
<keyword evidence="2" id="KW-1185">Reference proteome</keyword>